<evidence type="ECO:0000259" key="3">
    <source>
        <dbReference type="Pfam" id="PF26604"/>
    </source>
</evidence>
<evidence type="ECO:0000256" key="1">
    <source>
        <dbReference type="SAM" id="MobiDB-lite"/>
    </source>
</evidence>
<sequence length="134" mass="13758">MAQHLHLALSLGGYLGGLLVLLGYGLTSTGRLSPSSPAAQAVNTTGALLLVANGVLLAAWASVGVNVAWIAMRRPAATRRPRRWSCPPSAAAARPTTPRGGRRTSGRRTGGPRTTGTPRRSGSPPSPARSSART</sequence>
<accession>A0A849BXC7</accession>
<keyword evidence="5" id="KW-1185">Reference proteome</keyword>
<comment type="caution">
    <text evidence="4">The sequence shown here is derived from an EMBL/GenBank/DDBJ whole genome shotgun (WGS) entry which is preliminary data.</text>
</comment>
<dbReference type="EMBL" id="JABEMA010000024">
    <property type="protein sequence ID" value="NNH22178.1"/>
    <property type="molecule type" value="Genomic_DNA"/>
</dbReference>
<keyword evidence="2" id="KW-0812">Transmembrane</keyword>
<dbReference type="RefSeq" id="WP_171202031.1">
    <property type="nucleotide sequence ID" value="NZ_JABEMA010000024.1"/>
</dbReference>
<evidence type="ECO:0000256" key="2">
    <source>
        <dbReference type="SAM" id="Phobius"/>
    </source>
</evidence>
<dbReference type="AlphaFoldDB" id="A0A849BXC7"/>
<feature type="compositionally biased region" description="Low complexity" evidence="1">
    <location>
        <begin position="111"/>
        <end position="134"/>
    </location>
</feature>
<feature type="region of interest" description="Disordered" evidence="1">
    <location>
        <begin position="76"/>
        <end position="134"/>
    </location>
</feature>
<reference evidence="4 5" key="1">
    <citation type="submission" date="2020-05" db="EMBL/GenBank/DDBJ databases">
        <title>MicrobeNet Type strains.</title>
        <authorList>
            <person name="Nicholson A.C."/>
        </authorList>
    </citation>
    <scope>NUCLEOTIDE SEQUENCE [LARGE SCALE GENOMIC DNA]</scope>
    <source>
        <strain evidence="4 5">JCM 14547</strain>
    </source>
</reference>
<organism evidence="4 5">
    <name type="scientific">Pseudokineococcus marinus</name>
    <dbReference type="NCBI Taxonomy" id="351215"/>
    <lineage>
        <taxon>Bacteria</taxon>
        <taxon>Bacillati</taxon>
        <taxon>Actinomycetota</taxon>
        <taxon>Actinomycetes</taxon>
        <taxon>Kineosporiales</taxon>
        <taxon>Kineosporiaceae</taxon>
        <taxon>Pseudokineococcus</taxon>
    </lineage>
</organism>
<gene>
    <name evidence="4" type="ORF">HLB09_03575</name>
</gene>
<evidence type="ECO:0000313" key="5">
    <source>
        <dbReference type="Proteomes" id="UP000555552"/>
    </source>
</evidence>
<feature type="transmembrane region" description="Helical" evidence="2">
    <location>
        <begin position="7"/>
        <end position="27"/>
    </location>
</feature>
<protein>
    <recommendedName>
        <fullName evidence="3">CBU-0592-like domain-containing protein</fullName>
    </recommendedName>
</protein>
<feature type="transmembrane region" description="Helical" evidence="2">
    <location>
        <begin position="47"/>
        <end position="72"/>
    </location>
</feature>
<feature type="compositionally biased region" description="Low complexity" evidence="1">
    <location>
        <begin position="84"/>
        <end position="99"/>
    </location>
</feature>
<dbReference type="NCBIfam" id="NF047864">
    <property type="entry name" value="CBU_0592_membra"/>
    <property type="match status" value="1"/>
</dbReference>
<dbReference type="InterPro" id="IPR058058">
    <property type="entry name" value="CBU_0592-like"/>
</dbReference>
<dbReference type="Pfam" id="PF26604">
    <property type="entry name" value="CBU_0592"/>
    <property type="match status" value="1"/>
</dbReference>
<keyword evidence="2" id="KW-0472">Membrane</keyword>
<evidence type="ECO:0000313" key="4">
    <source>
        <dbReference type="EMBL" id="NNH22178.1"/>
    </source>
</evidence>
<feature type="domain" description="CBU-0592-like" evidence="3">
    <location>
        <begin position="13"/>
        <end position="72"/>
    </location>
</feature>
<name>A0A849BXC7_9ACTN</name>
<dbReference type="Proteomes" id="UP000555552">
    <property type="component" value="Unassembled WGS sequence"/>
</dbReference>
<proteinExistence type="predicted"/>
<keyword evidence="2" id="KW-1133">Transmembrane helix</keyword>